<evidence type="ECO:0000313" key="7">
    <source>
        <dbReference type="EMBL" id="MBB3838249.1"/>
    </source>
</evidence>
<sequence length="182" mass="20173">MTRFVGILSIVFFGLLVSACAVFKSSPPPARTTTKTPATKRPLLTKPKGAYQNYVRDIVRSARAYTGTPYRSGGNDRGGIDCSGLICSVYTEVGLKVPRISWQQAEFGTEVEEVHDIRPGDWIFYVPDAGKAGYVSHVGIVTEVRGKNDILFIHASSSKGVREDNLFSKYFKNRFVKAMRPF</sequence>
<reference evidence="7 8" key="1">
    <citation type="submission" date="2020-08" db="EMBL/GenBank/DDBJ databases">
        <title>Genomic Encyclopedia of Type Strains, Phase IV (KMG-IV): sequencing the most valuable type-strain genomes for metagenomic binning, comparative biology and taxonomic classification.</title>
        <authorList>
            <person name="Goeker M."/>
        </authorList>
    </citation>
    <scope>NUCLEOTIDE SEQUENCE [LARGE SCALE GENOMIC DNA]</scope>
    <source>
        <strain evidence="7 8">DSM 17976</strain>
    </source>
</reference>
<dbReference type="InterPro" id="IPR038765">
    <property type="entry name" value="Papain-like_cys_pep_sf"/>
</dbReference>
<dbReference type="EMBL" id="JACIBY010000004">
    <property type="protein sequence ID" value="MBB3838249.1"/>
    <property type="molecule type" value="Genomic_DNA"/>
</dbReference>
<gene>
    <name evidence="7" type="ORF">FHS57_002254</name>
</gene>
<dbReference type="Proteomes" id="UP000541352">
    <property type="component" value="Unassembled WGS sequence"/>
</dbReference>
<dbReference type="AlphaFoldDB" id="A0A7W5ZM16"/>
<keyword evidence="8" id="KW-1185">Reference proteome</keyword>
<protein>
    <submittedName>
        <fullName evidence="7">Cell wall-associated NlpC family hydrolase</fullName>
    </submittedName>
</protein>
<evidence type="ECO:0000313" key="8">
    <source>
        <dbReference type="Proteomes" id="UP000541352"/>
    </source>
</evidence>
<dbReference type="GO" id="GO:0006508">
    <property type="term" value="P:proteolysis"/>
    <property type="evidence" value="ECO:0007669"/>
    <property type="project" value="UniProtKB-KW"/>
</dbReference>
<keyword evidence="3" id="KW-0732">Signal</keyword>
<dbReference type="PROSITE" id="PS51257">
    <property type="entry name" value="PROKAR_LIPOPROTEIN"/>
    <property type="match status" value="1"/>
</dbReference>
<evidence type="ECO:0000256" key="3">
    <source>
        <dbReference type="ARBA" id="ARBA00022729"/>
    </source>
</evidence>
<evidence type="ECO:0000256" key="2">
    <source>
        <dbReference type="ARBA" id="ARBA00022670"/>
    </source>
</evidence>
<keyword evidence="2" id="KW-0645">Protease</keyword>
<evidence type="ECO:0000256" key="4">
    <source>
        <dbReference type="ARBA" id="ARBA00022801"/>
    </source>
</evidence>
<dbReference type="SUPFAM" id="SSF54001">
    <property type="entry name" value="Cysteine proteinases"/>
    <property type="match status" value="1"/>
</dbReference>
<dbReference type="InterPro" id="IPR000064">
    <property type="entry name" value="NLP_P60_dom"/>
</dbReference>
<evidence type="ECO:0000256" key="5">
    <source>
        <dbReference type="ARBA" id="ARBA00022807"/>
    </source>
</evidence>
<keyword evidence="5" id="KW-0788">Thiol protease</keyword>
<feature type="domain" description="NlpC/P60" evidence="6">
    <location>
        <begin position="52"/>
        <end position="182"/>
    </location>
</feature>
<organism evidence="7 8">
    <name type="scientific">Runella defluvii</name>
    <dbReference type="NCBI Taxonomy" id="370973"/>
    <lineage>
        <taxon>Bacteria</taxon>
        <taxon>Pseudomonadati</taxon>
        <taxon>Bacteroidota</taxon>
        <taxon>Cytophagia</taxon>
        <taxon>Cytophagales</taxon>
        <taxon>Spirosomataceae</taxon>
        <taxon>Runella</taxon>
    </lineage>
</organism>
<dbReference type="PANTHER" id="PTHR47360">
    <property type="entry name" value="MUREIN DD-ENDOPEPTIDASE MEPS/MUREIN LD-CARBOXYPEPTIDASE"/>
    <property type="match status" value="1"/>
</dbReference>
<keyword evidence="4 7" id="KW-0378">Hydrolase</keyword>
<proteinExistence type="inferred from homology"/>
<evidence type="ECO:0000259" key="6">
    <source>
        <dbReference type="PROSITE" id="PS51935"/>
    </source>
</evidence>
<dbReference type="Pfam" id="PF00877">
    <property type="entry name" value="NLPC_P60"/>
    <property type="match status" value="1"/>
</dbReference>
<comment type="caution">
    <text evidence="7">The sequence shown here is derived from an EMBL/GenBank/DDBJ whole genome shotgun (WGS) entry which is preliminary data.</text>
</comment>
<evidence type="ECO:0000256" key="1">
    <source>
        <dbReference type="ARBA" id="ARBA00007074"/>
    </source>
</evidence>
<dbReference type="GO" id="GO:0008234">
    <property type="term" value="F:cysteine-type peptidase activity"/>
    <property type="evidence" value="ECO:0007669"/>
    <property type="project" value="UniProtKB-KW"/>
</dbReference>
<dbReference type="RefSeq" id="WP_183973522.1">
    <property type="nucleotide sequence ID" value="NZ_JACIBY010000004.1"/>
</dbReference>
<dbReference type="Gene3D" id="3.90.1720.10">
    <property type="entry name" value="endopeptidase domain like (from Nostoc punctiforme)"/>
    <property type="match status" value="1"/>
</dbReference>
<dbReference type="PANTHER" id="PTHR47360:SF1">
    <property type="entry name" value="ENDOPEPTIDASE NLPC-RELATED"/>
    <property type="match status" value="1"/>
</dbReference>
<dbReference type="PROSITE" id="PS51935">
    <property type="entry name" value="NLPC_P60"/>
    <property type="match status" value="1"/>
</dbReference>
<comment type="similarity">
    <text evidence="1">Belongs to the peptidase C40 family.</text>
</comment>
<accession>A0A7W5ZM16</accession>
<name>A0A7W5ZM16_9BACT</name>
<dbReference type="InterPro" id="IPR052062">
    <property type="entry name" value="Murein_DD/LD_carboxypeptidase"/>
</dbReference>